<keyword evidence="2" id="KW-1185">Reference proteome</keyword>
<dbReference type="AlphaFoldDB" id="A0A193BVC9"/>
<dbReference type="EMBL" id="CP016174">
    <property type="protein sequence ID" value="ANN16135.1"/>
    <property type="molecule type" value="Genomic_DNA"/>
</dbReference>
<proteinExistence type="predicted"/>
<accession>A0A193BVC9</accession>
<gene>
    <name evidence="1" type="ORF">SD37_11130</name>
</gene>
<dbReference type="eggNOG" id="ENOG5033K2F">
    <property type="taxonomic scope" value="Bacteria"/>
</dbReference>
<dbReference type="Proteomes" id="UP000093695">
    <property type="component" value="Chromosome"/>
</dbReference>
<evidence type="ECO:0000313" key="1">
    <source>
        <dbReference type="EMBL" id="ANN16135.1"/>
    </source>
</evidence>
<evidence type="ECO:0000313" key="2">
    <source>
        <dbReference type="Proteomes" id="UP000093695"/>
    </source>
</evidence>
<dbReference type="STRING" id="31958.SD37_11130"/>
<dbReference type="RefSeq" id="WP_044851671.1">
    <property type="nucleotide sequence ID" value="NZ_CP016174.1"/>
</dbReference>
<sequence>MYNPSARSAPASPISDHSVREAVLQAATARLGAAFGDRVRLEVEHLNRIGPWAFVQGQMRGTDSYGRPYYAGTGYEARRADGVMSDVYVALLKKTDETGADNDVRSWRLANHSIGPTDVAWLTWPDEHDAPPAVFGF</sequence>
<name>A0A193BVC9_AMYOR</name>
<dbReference type="KEGG" id="aori:SD37_11130"/>
<protein>
    <submittedName>
        <fullName evidence="1">Uncharacterized protein</fullName>
    </submittedName>
</protein>
<reference evidence="1 2" key="1">
    <citation type="journal article" date="2015" name="Genome Announc.">
        <title>Draft Genome Sequence of Norvancomycin-Producing Strain Amycolatopsis orientalis CPCC200066.</title>
        <authorList>
            <person name="Lei X."/>
            <person name="Yuan F."/>
            <person name="Shi Y."/>
            <person name="Li X."/>
            <person name="Wang L."/>
            <person name="Hong B."/>
        </authorList>
    </citation>
    <scope>NUCLEOTIDE SEQUENCE [LARGE SCALE GENOMIC DNA]</scope>
    <source>
        <strain evidence="1 2">B-37</strain>
    </source>
</reference>
<organism evidence="1 2">
    <name type="scientific">Amycolatopsis orientalis</name>
    <name type="common">Nocardia orientalis</name>
    <dbReference type="NCBI Taxonomy" id="31958"/>
    <lineage>
        <taxon>Bacteria</taxon>
        <taxon>Bacillati</taxon>
        <taxon>Actinomycetota</taxon>
        <taxon>Actinomycetes</taxon>
        <taxon>Pseudonocardiales</taxon>
        <taxon>Pseudonocardiaceae</taxon>
        <taxon>Amycolatopsis</taxon>
    </lineage>
</organism>